<organism evidence="12 13">
    <name type="scientific">Candidatus Amesbacteria bacterium RIFCSPLOWO2_01_FULL_48_25</name>
    <dbReference type="NCBI Taxonomy" id="1797259"/>
    <lineage>
        <taxon>Bacteria</taxon>
        <taxon>Candidatus Amesiibacteriota</taxon>
    </lineage>
</organism>
<dbReference type="UniPathway" id="UPA00193"/>
<dbReference type="SUPFAM" id="SSF53383">
    <property type="entry name" value="PLP-dependent transferases"/>
    <property type="match status" value="1"/>
</dbReference>
<dbReference type="GO" id="GO:0030170">
    <property type="term" value="F:pyridoxal phosphate binding"/>
    <property type="evidence" value="ECO:0007669"/>
    <property type="project" value="UniProtKB-UniRule"/>
</dbReference>
<evidence type="ECO:0000256" key="7">
    <source>
        <dbReference type="ARBA" id="ARBA00022679"/>
    </source>
</evidence>
<dbReference type="GO" id="GO:0008168">
    <property type="term" value="F:methyltransferase activity"/>
    <property type="evidence" value="ECO:0007669"/>
    <property type="project" value="UniProtKB-KW"/>
</dbReference>
<dbReference type="PANTHER" id="PTHR11680">
    <property type="entry name" value="SERINE HYDROXYMETHYLTRANSFERASE"/>
    <property type="match status" value="1"/>
</dbReference>
<evidence type="ECO:0000313" key="12">
    <source>
        <dbReference type="EMBL" id="OGD03645.1"/>
    </source>
</evidence>
<feature type="binding site" evidence="9">
    <location>
        <position position="110"/>
    </location>
    <ligand>
        <name>(6S)-5,6,7,8-tetrahydrofolate</name>
        <dbReference type="ChEBI" id="CHEBI:57453"/>
    </ligand>
</feature>
<dbReference type="PIRSF" id="PIRSF000412">
    <property type="entry name" value="SHMT"/>
    <property type="match status" value="1"/>
</dbReference>
<dbReference type="InterPro" id="IPR018247">
    <property type="entry name" value="EF_Hand_1_Ca_BS"/>
</dbReference>
<keyword evidence="7 9" id="KW-0808">Transferase</keyword>
<dbReference type="EMBL" id="MEXN01000005">
    <property type="protein sequence ID" value="OGD03645.1"/>
    <property type="molecule type" value="Genomic_DNA"/>
</dbReference>
<keyword evidence="6 9" id="KW-0554">One-carbon metabolism</keyword>
<dbReference type="Proteomes" id="UP000177080">
    <property type="component" value="Unassembled WGS sequence"/>
</dbReference>
<accession>A0A1F4ZBS8</accession>
<dbReference type="GO" id="GO:0019264">
    <property type="term" value="P:glycine biosynthetic process from serine"/>
    <property type="evidence" value="ECO:0007669"/>
    <property type="project" value="UniProtKB-UniRule"/>
</dbReference>
<comment type="pathway">
    <text evidence="9">One-carbon metabolism; tetrahydrofolate interconversion.</text>
</comment>
<evidence type="ECO:0000256" key="9">
    <source>
        <dbReference type="HAMAP-Rule" id="MF_00051"/>
    </source>
</evidence>
<comment type="cofactor">
    <cofactor evidence="1 9 10">
        <name>pyridoxal 5'-phosphate</name>
        <dbReference type="ChEBI" id="CHEBI:597326"/>
    </cofactor>
</comment>
<dbReference type="FunFam" id="3.40.640.10:FF:000001">
    <property type="entry name" value="Serine hydroxymethyltransferase"/>
    <property type="match status" value="1"/>
</dbReference>
<dbReference type="InterPro" id="IPR015424">
    <property type="entry name" value="PyrdxlP-dep_Trfase"/>
</dbReference>
<dbReference type="NCBIfam" id="NF000586">
    <property type="entry name" value="PRK00011.1"/>
    <property type="match status" value="1"/>
</dbReference>
<dbReference type="GO" id="GO:0005829">
    <property type="term" value="C:cytosol"/>
    <property type="evidence" value="ECO:0007669"/>
    <property type="project" value="TreeGrafter"/>
</dbReference>
<dbReference type="InterPro" id="IPR001085">
    <property type="entry name" value="Ser_HO-MeTrfase"/>
</dbReference>
<evidence type="ECO:0000256" key="1">
    <source>
        <dbReference type="ARBA" id="ARBA00001933"/>
    </source>
</evidence>
<reference evidence="12 13" key="1">
    <citation type="journal article" date="2016" name="Nat. Commun.">
        <title>Thousands of microbial genomes shed light on interconnected biogeochemical processes in an aquifer system.</title>
        <authorList>
            <person name="Anantharaman K."/>
            <person name="Brown C.T."/>
            <person name="Hug L.A."/>
            <person name="Sharon I."/>
            <person name="Castelle C.J."/>
            <person name="Probst A.J."/>
            <person name="Thomas B.C."/>
            <person name="Singh A."/>
            <person name="Wilkins M.J."/>
            <person name="Karaoz U."/>
            <person name="Brodie E.L."/>
            <person name="Williams K.H."/>
            <person name="Hubbard S.S."/>
            <person name="Banfield J.F."/>
        </authorList>
    </citation>
    <scope>NUCLEOTIDE SEQUENCE [LARGE SCALE GENOMIC DNA]</scope>
</reference>
<dbReference type="PROSITE" id="PS00096">
    <property type="entry name" value="SHMT"/>
    <property type="match status" value="1"/>
</dbReference>
<comment type="function">
    <text evidence="9">Catalyzes the reversible interconversion of serine and glycine with tetrahydrofolate (THF) serving as the one-carbon carrier. This reaction serves as the major source of one-carbon groups required for the biosynthesis of purines, thymidylate, methionine, and other important biomolecules. Also exhibits THF-independent aldolase activity toward beta-hydroxyamino acids, producing glycine and aldehydes, via a retro-aldol mechanism.</text>
</comment>
<keyword evidence="5 9" id="KW-0963">Cytoplasm</keyword>
<dbReference type="HAMAP" id="MF_00051">
    <property type="entry name" value="SHMT"/>
    <property type="match status" value="1"/>
</dbReference>
<dbReference type="EC" id="2.1.2.1" evidence="9"/>
<dbReference type="PANTHER" id="PTHR11680:SF35">
    <property type="entry name" value="SERINE HYDROXYMETHYLTRANSFERASE 1"/>
    <property type="match status" value="1"/>
</dbReference>
<dbReference type="AlphaFoldDB" id="A0A1F4ZBS8"/>
<evidence type="ECO:0000256" key="4">
    <source>
        <dbReference type="ARBA" id="ARBA00011738"/>
    </source>
</evidence>
<keyword evidence="12" id="KW-0489">Methyltransferase</keyword>
<gene>
    <name evidence="9 12" type="primary">glyA</name>
    <name evidence="12" type="ORF">A2989_03120</name>
</gene>
<keyword evidence="9" id="KW-0028">Amino-acid biosynthesis</keyword>
<dbReference type="PROSITE" id="PS00018">
    <property type="entry name" value="EF_HAND_1"/>
    <property type="match status" value="1"/>
</dbReference>
<comment type="catalytic activity">
    <reaction evidence="9">
        <text>(6R)-5,10-methylene-5,6,7,8-tetrahydrofolate + glycine + H2O = (6S)-5,6,7,8-tetrahydrofolate + L-serine</text>
        <dbReference type="Rhea" id="RHEA:15481"/>
        <dbReference type="ChEBI" id="CHEBI:15377"/>
        <dbReference type="ChEBI" id="CHEBI:15636"/>
        <dbReference type="ChEBI" id="CHEBI:33384"/>
        <dbReference type="ChEBI" id="CHEBI:57305"/>
        <dbReference type="ChEBI" id="CHEBI:57453"/>
        <dbReference type="EC" id="2.1.2.1"/>
    </reaction>
</comment>
<evidence type="ECO:0000313" key="13">
    <source>
        <dbReference type="Proteomes" id="UP000177080"/>
    </source>
</evidence>
<dbReference type="InterPro" id="IPR039429">
    <property type="entry name" value="SHMT-like_dom"/>
</dbReference>
<evidence type="ECO:0000256" key="3">
    <source>
        <dbReference type="ARBA" id="ARBA00006376"/>
    </source>
</evidence>
<comment type="subcellular location">
    <subcellularLocation>
        <location evidence="2 9">Cytoplasm</location>
    </subcellularLocation>
</comment>
<dbReference type="STRING" id="1797259.A2989_03120"/>
<comment type="caution">
    <text evidence="9">Lacks conserved residue(s) required for the propagation of feature annotation.</text>
</comment>
<comment type="subunit">
    <text evidence="4 9">Homodimer.</text>
</comment>
<proteinExistence type="inferred from homology"/>
<feature type="modified residue" description="N6-(pyridoxal phosphate)lysine" evidence="9 10">
    <location>
        <position position="219"/>
    </location>
</feature>
<dbReference type="CDD" id="cd00378">
    <property type="entry name" value="SHMT"/>
    <property type="match status" value="1"/>
</dbReference>
<name>A0A1F4ZBS8_9BACT</name>
<dbReference type="InterPro" id="IPR019798">
    <property type="entry name" value="Ser_HO-MeTrfase_PLP_BS"/>
</dbReference>
<dbReference type="InterPro" id="IPR015421">
    <property type="entry name" value="PyrdxlP-dep_Trfase_major"/>
</dbReference>
<evidence type="ECO:0000256" key="5">
    <source>
        <dbReference type="ARBA" id="ARBA00022490"/>
    </source>
</evidence>
<evidence type="ECO:0000256" key="6">
    <source>
        <dbReference type="ARBA" id="ARBA00022563"/>
    </source>
</evidence>
<dbReference type="GO" id="GO:0004372">
    <property type="term" value="F:glycine hydroxymethyltransferase activity"/>
    <property type="evidence" value="ECO:0007669"/>
    <property type="project" value="UniProtKB-UniRule"/>
</dbReference>
<feature type="domain" description="Serine hydroxymethyltransferase-like" evidence="11">
    <location>
        <begin position="3"/>
        <end position="371"/>
    </location>
</feature>
<dbReference type="Gene3D" id="3.40.640.10">
    <property type="entry name" value="Type I PLP-dependent aspartate aminotransferase-like (Major domain)"/>
    <property type="match status" value="1"/>
</dbReference>
<dbReference type="InterPro" id="IPR015422">
    <property type="entry name" value="PyrdxlP-dep_Trfase_small"/>
</dbReference>
<dbReference type="GO" id="GO:0032259">
    <property type="term" value="P:methylation"/>
    <property type="evidence" value="ECO:0007669"/>
    <property type="project" value="UniProtKB-KW"/>
</dbReference>
<sequence length="401" mass="43522">MDEVFELIKSEEKRQGETLMMIPSENYASRAVRQAMGSVLNNKYSEGYPGKRYYQGNKYVDDIENIAIERVKKLFAVKYANVQPYSGSPANAAVLMALVGPGEKIMGMKLSGGGHLTHGHPKITFSGKYYQSGQYDVNDEGWIDYDEVERMARAEKPKLIIAGTTAYPRILDFSKFGKIAHGVGAYLLADISHIAGLVVAGTHPSPVGHADVVMTTTHKTLRGPRGAILMTDNEETARKIDRAVFPGLQGGPHNSTTAAIAVALVEAGTPEFKEYGVQVVKNAKVLSDELTKLGFKLTTGGTDNHLVVINLGGGGKEAAVALEEAGIIVNYNAVPHDSNPPANPSGLRLGTPAVTTRGMEEEEMKQIAQWISDTIRIRNNVSGIREIRNEVKKMCKKFPVP</sequence>
<comment type="caution">
    <text evidence="12">The sequence shown here is derived from an EMBL/GenBank/DDBJ whole genome shotgun (WGS) entry which is preliminary data.</text>
</comment>
<dbReference type="InterPro" id="IPR049943">
    <property type="entry name" value="Ser_HO-MeTrfase-like"/>
</dbReference>
<feature type="binding site" evidence="9">
    <location>
        <position position="234"/>
    </location>
    <ligand>
        <name>(6S)-5,6,7,8-tetrahydrofolate</name>
        <dbReference type="ChEBI" id="CHEBI:57453"/>
    </ligand>
</feature>
<keyword evidence="8 9" id="KW-0663">Pyridoxal phosphate</keyword>
<dbReference type="Pfam" id="PF00464">
    <property type="entry name" value="SHMT"/>
    <property type="match status" value="1"/>
</dbReference>
<protein>
    <recommendedName>
        <fullName evidence="9">Serine hydroxymethyltransferase</fullName>
        <shortName evidence="9">SHMT</shortName>
        <shortName evidence="9">Serine methylase</shortName>
        <ecNumber evidence="9">2.1.2.1</ecNumber>
    </recommendedName>
</protein>
<comment type="similarity">
    <text evidence="3 9">Belongs to the SHMT family.</text>
</comment>
<feature type="site" description="Plays an important role in substrate specificity" evidence="9">
    <location>
        <position position="218"/>
    </location>
</feature>
<evidence type="ECO:0000256" key="8">
    <source>
        <dbReference type="ARBA" id="ARBA00022898"/>
    </source>
</evidence>
<evidence type="ECO:0000256" key="10">
    <source>
        <dbReference type="PIRSR" id="PIRSR000412-50"/>
    </source>
</evidence>
<evidence type="ECO:0000256" key="2">
    <source>
        <dbReference type="ARBA" id="ARBA00004496"/>
    </source>
</evidence>
<dbReference type="UniPathway" id="UPA00288">
    <property type="reaction ID" value="UER01023"/>
</dbReference>
<evidence type="ECO:0000259" key="11">
    <source>
        <dbReference type="Pfam" id="PF00464"/>
    </source>
</evidence>
<comment type="pathway">
    <text evidence="9">Amino-acid biosynthesis; glycine biosynthesis; glycine from L-serine: step 1/1.</text>
</comment>
<dbReference type="GO" id="GO:0035999">
    <property type="term" value="P:tetrahydrofolate interconversion"/>
    <property type="evidence" value="ECO:0007669"/>
    <property type="project" value="UniProtKB-UniRule"/>
</dbReference>
<dbReference type="Gene3D" id="3.90.1150.10">
    <property type="entry name" value="Aspartate Aminotransferase, domain 1"/>
    <property type="match status" value="1"/>
</dbReference>
<feature type="binding site" evidence="9">
    <location>
        <begin position="114"/>
        <end position="116"/>
    </location>
    <ligand>
        <name>(6S)-5,6,7,8-tetrahydrofolate</name>
        <dbReference type="ChEBI" id="CHEBI:57453"/>
    </ligand>
</feature>